<protein>
    <submittedName>
        <fullName evidence="1">Uncharacterized protein</fullName>
    </submittedName>
</protein>
<dbReference type="Proteomes" id="UP000234857">
    <property type="component" value="Unassembled WGS sequence"/>
</dbReference>
<gene>
    <name evidence="1" type="ORF">C0601_11540</name>
</gene>
<accession>A0A2N5ZBF6</accession>
<organism evidence="1 2">
    <name type="scientific">Muiribacterium halophilum</name>
    <dbReference type="NCBI Taxonomy" id="2053465"/>
    <lineage>
        <taxon>Bacteria</taxon>
        <taxon>Candidatus Muiribacteriota</taxon>
        <taxon>Candidatus Muiribacteriia</taxon>
        <taxon>Candidatus Muiribacteriales</taxon>
        <taxon>Candidatus Muiribacteriaceae</taxon>
        <taxon>Candidatus Muiribacterium</taxon>
    </lineage>
</organism>
<evidence type="ECO:0000313" key="1">
    <source>
        <dbReference type="EMBL" id="PLX15987.1"/>
    </source>
</evidence>
<sequence>MNKKGFAYFYALLFALLIAEFALCVKIYRDQGAYMVDYESESYIASSVAESGVNCALSEINYNFEWKTHEMDETELRTNGKFVFTDAVSPTPTINLKGNDDIDIKMKDNKYNGTIKLWEGQKSTFKVKCGVLPVYDNPNTDTDDESKIFLYIKSVASFGDKFRAVDAVVQTAFANKYIIYDGKDALICFGSSDSSEKTYVANGEIYGKEHVLLGTPEGGSSPELVIENIDSVSTGKDGYICMAQSDGNKITINNDQKDVTNEKIGDFKRANTKAKEVLNAGSDDPEDFKIETFNGIFKDKYTGGRDFDLDFDGVQNFYKNLAKGIPGHGEGIYIKDDTVPTANWHEYKNNKYYDQYKGIDNSPSASKFEVVFWDLGHAVMGDGSDSDDFGPYSENKLPKSLKPSDFNGVIYSEVPLVIWGNPDRDLIIYSEQDIFIAGDFNQRHTSGTLEVTYLGGKPQPVRQNYKSNKAIEYMDVNGKTLPDVNEAWRTSNPSYYQGVYWNNVDVISEQRIWNDYTDPRKFAKNEIIPLIRFEIYSELFRKVNGSSNGGTDEVCAFGSGESGTVWEAARYYGNLLSGNPEDYDLKFTDQPSFTSGDSVIGTIFNVDNPTDSTETDDDLVDTFEVSSIFNGPDKTLKSYFKDVLKFDDSYADELLEKVLRAIIEKESGERVLHRKEIDDIVRQDIWKKFVDDGIDGLKAFVRMNTGEGLVGRLYGITNFKTGAFKQSFSAGDENDQDDLYIPEMTVNCKRITMGVLVPNIGPTKKSGTTQRWDCDVEKIDAISSSAEFSNFDTIKKVMTIREVLGNSNNDN</sequence>
<name>A0A2N5ZBF6_MUIH1</name>
<reference evidence="1 2" key="1">
    <citation type="submission" date="2017-11" db="EMBL/GenBank/DDBJ databases">
        <title>Genome-resolved metagenomics identifies genetic mobility, metabolic interactions, and unexpected diversity in perchlorate-reducing communities.</title>
        <authorList>
            <person name="Barnum T.P."/>
            <person name="Figueroa I.A."/>
            <person name="Carlstrom C.I."/>
            <person name="Lucas L.N."/>
            <person name="Engelbrektson A.L."/>
            <person name="Coates J.D."/>
        </authorList>
    </citation>
    <scope>NUCLEOTIDE SEQUENCE [LARGE SCALE GENOMIC DNA]</scope>
    <source>
        <strain evidence="1">BM706</strain>
    </source>
</reference>
<comment type="caution">
    <text evidence="1">The sequence shown here is derived from an EMBL/GenBank/DDBJ whole genome shotgun (WGS) entry which is preliminary data.</text>
</comment>
<dbReference type="EMBL" id="PKTG01000123">
    <property type="protein sequence ID" value="PLX15987.1"/>
    <property type="molecule type" value="Genomic_DNA"/>
</dbReference>
<dbReference type="AlphaFoldDB" id="A0A2N5ZBF6"/>
<proteinExistence type="predicted"/>
<evidence type="ECO:0000313" key="2">
    <source>
        <dbReference type="Proteomes" id="UP000234857"/>
    </source>
</evidence>